<dbReference type="PANTHER" id="PTHR12463:SF1">
    <property type="entry name" value="2-OXOGLUTARATE AND FE-DEPENDENT OXYGENASE FAMILY PROTEIN"/>
    <property type="match status" value="1"/>
</dbReference>
<feature type="domain" description="Fe2OG dioxygenase" evidence="2">
    <location>
        <begin position="97"/>
        <end position="207"/>
    </location>
</feature>
<gene>
    <name evidence="3" type="ORF">FHL15_004968</name>
</gene>
<dbReference type="PANTHER" id="PTHR12463">
    <property type="entry name" value="OXYGENASE-RELATED"/>
    <property type="match status" value="1"/>
</dbReference>
<evidence type="ECO:0000259" key="2">
    <source>
        <dbReference type="PROSITE" id="PS51471"/>
    </source>
</evidence>
<evidence type="ECO:0000256" key="1">
    <source>
        <dbReference type="SAM" id="MobiDB-lite"/>
    </source>
</evidence>
<dbReference type="PROSITE" id="PS51471">
    <property type="entry name" value="FE2OG_OXY"/>
    <property type="match status" value="1"/>
</dbReference>
<dbReference type="AlphaFoldDB" id="A0A553I1W8"/>
<accession>A0A553I1W8</accession>
<dbReference type="GO" id="GO:0070988">
    <property type="term" value="P:demethylation"/>
    <property type="evidence" value="ECO:0007669"/>
    <property type="project" value="InterPro"/>
</dbReference>
<dbReference type="Gene3D" id="2.60.120.590">
    <property type="entry name" value="Alpha-ketoglutarate-dependent dioxygenase AlkB-like"/>
    <property type="match status" value="1"/>
</dbReference>
<dbReference type="GO" id="GO:0032451">
    <property type="term" value="F:demethylase activity"/>
    <property type="evidence" value="ECO:0007669"/>
    <property type="project" value="TreeGrafter"/>
</dbReference>
<evidence type="ECO:0000313" key="3">
    <source>
        <dbReference type="EMBL" id="TRX94200.1"/>
    </source>
</evidence>
<evidence type="ECO:0000313" key="4">
    <source>
        <dbReference type="Proteomes" id="UP000319160"/>
    </source>
</evidence>
<dbReference type="Proteomes" id="UP000319160">
    <property type="component" value="Unassembled WGS sequence"/>
</dbReference>
<dbReference type="InterPro" id="IPR005123">
    <property type="entry name" value="Oxoglu/Fe-dep_dioxygenase_dom"/>
</dbReference>
<dbReference type="STRING" id="2512241.A0A553I1W8"/>
<dbReference type="InterPro" id="IPR037151">
    <property type="entry name" value="AlkB-like_sf"/>
</dbReference>
<protein>
    <recommendedName>
        <fullName evidence="2">Fe2OG dioxygenase domain-containing protein</fullName>
    </recommendedName>
</protein>
<dbReference type="GO" id="GO:0016491">
    <property type="term" value="F:oxidoreductase activity"/>
    <property type="evidence" value="ECO:0007669"/>
    <property type="project" value="TreeGrafter"/>
</dbReference>
<name>A0A553I1W8_9PEZI</name>
<feature type="compositionally biased region" description="Polar residues" evidence="1">
    <location>
        <begin position="287"/>
        <end position="296"/>
    </location>
</feature>
<feature type="region of interest" description="Disordered" evidence="1">
    <location>
        <begin position="234"/>
        <end position="296"/>
    </location>
</feature>
<dbReference type="EMBL" id="VFLP01000024">
    <property type="protein sequence ID" value="TRX94200.1"/>
    <property type="molecule type" value="Genomic_DNA"/>
</dbReference>
<keyword evidence="4" id="KW-1185">Reference proteome</keyword>
<proteinExistence type="predicted"/>
<sequence>MEELPIRPRGIRFQPDFITKEHEAKLLHIFQHELIWPESKKSGTRLSLHYGYTFDYKTFGIDPNIPYKPFPEWLLPLIPKLPAERGSEGEEREEERLPDQVCLQHYPPGAGIPPHVDTHSAYDELCALSLGSAVMMMFRRRTNTTGEEDMETEMVDLDLLPRSMMQMSGESRLHWEHGIKKRKKDVLSDGTVRLRADRWSITYRWLRPGGVCECGDVRLCDTAQRRAGVEREFRWKQEKQETGEEGEMMGDGVRNTGTREGINDDSEGKKAQEISNENEDLEHHQNKNSNIELSPS</sequence>
<dbReference type="Pfam" id="PF13532">
    <property type="entry name" value="2OG-FeII_Oxy_2"/>
    <property type="match status" value="1"/>
</dbReference>
<dbReference type="InterPro" id="IPR027450">
    <property type="entry name" value="AlkB-like"/>
</dbReference>
<reference evidence="4" key="1">
    <citation type="submission" date="2019-06" db="EMBL/GenBank/DDBJ databases">
        <title>Draft genome sequence of the griseofulvin-producing fungus Xylaria cubensis strain G536.</title>
        <authorList>
            <person name="Mead M.E."/>
            <person name="Raja H.A."/>
            <person name="Steenwyk J.L."/>
            <person name="Knowles S.L."/>
            <person name="Oberlies N.H."/>
            <person name="Rokas A."/>
        </authorList>
    </citation>
    <scope>NUCLEOTIDE SEQUENCE [LARGE SCALE GENOMIC DNA]</scope>
    <source>
        <strain evidence="4">G536</strain>
    </source>
</reference>
<dbReference type="SUPFAM" id="SSF51197">
    <property type="entry name" value="Clavaminate synthase-like"/>
    <property type="match status" value="1"/>
</dbReference>
<comment type="caution">
    <text evidence="3">The sequence shown here is derived from an EMBL/GenBank/DDBJ whole genome shotgun (WGS) entry which is preliminary data.</text>
</comment>
<organism evidence="3 4">
    <name type="scientific">Xylaria flabelliformis</name>
    <dbReference type="NCBI Taxonomy" id="2512241"/>
    <lineage>
        <taxon>Eukaryota</taxon>
        <taxon>Fungi</taxon>
        <taxon>Dikarya</taxon>
        <taxon>Ascomycota</taxon>
        <taxon>Pezizomycotina</taxon>
        <taxon>Sordariomycetes</taxon>
        <taxon>Xylariomycetidae</taxon>
        <taxon>Xylariales</taxon>
        <taxon>Xylariaceae</taxon>
        <taxon>Xylaria</taxon>
    </lineage>
</organism>
<dbReference type="OrthoDB" id="271595at2759"/>
<dbReference type="InterPro" id="IPR032857">
    <property type="entry name" value="ALKBH4"/>
</dbReference>